<comment type="caution">
    <text evidence="4">The sequence shown here is derived from an EMBL/GenBank/DDBJ whole genome shotgun (WGS) entry which is preliminary data.</text>
</comment>
<dbReference type="InterPro" id="IPR049450">
    <property type="entry name" value="ACOT8-like_C"/>
</dbReference>
<dbReference type="SUPFAM" id="SSF54637">
    <property type="entry name" value="Thioesterase/thiol ester dehydrase-isomerase"/>
    <property type="match status" value="2"/>
</dbReference>
<dbReference type="GO" id="GO:0009062">
    <property type="term" value="P:fatty acid catabolic process"/>
    <property type="evidence" value="ECO:0007669"/>
    <property type="project" value="TreeGrafter"/>
</dbReference>
<protein>
    <recommendedName>
        <fullName evidence="3">Acyl-CoA thioesterase-like C-terminal domain-containing protein</fullName>
    </recommendedName>
</protein>
<feature type="non-terminal residue" evidence="4">
    <location>
        <position position="1"/>
    </location>
</feature>
<keyword evidence="5" id="KW-1185">Reference proteome</keyword>
<comment type="similarity">
    <text evidence="1">Belongs to the C/M/P thioester hydrolase family.</text>
</comment>
<evidence type="ECO:0000313" key="5">
    <source>
        <dbReference type="Proteomes" id="UP001432027"/>
    </source>
</evidence>
<sequence length="323" mass="36355">QCESILYLVVFTLIGRVLTRSSIQYSQPAMSMFTAPATINNYFHMIQVDDSNVKSEPPYISGAFVADRTFGGLSVSQAVNSFITLNPGLTPHTINYKFVAPAKTSIPLEFKLSHFDDGKMASIFAYQNEKPVGMGHIRYTNDPDNLDSSPFLCPEYIGAPDEYVNTAELAKTMEGRPKFIMEGLSKFPLEIRPVESPLYPSSDVDRTSMWLRIKPEHQDALKPNDGLLAALFISDFTILQVASEIYQKAKVKISSGASLHHSVWIHDTNLEPLAWYLTVVECEVISFGRVRLESYIFNESRKCVMTVVQEGYMQRAKEEKNKL</sequence>
<evidence type="ECO:0000313" key="4">
    <source>
        <dbReference type="EMBL" id="GMT03788.1"/>
    </source>
</evidence>
<dbReference type="Pfam" id="PF20789">
    <property type="entry name" value="4HBT_3C"/>
    <property type="match status" value="1"/>
</dbReference>
<reference evidence="4" key="1">
    <citation type="submission" date="2023-10" db="EMBL/GenBank/DDBJ databases">
        <title>Genome assembly of Pristionchus species.</title>
        <authorList>
            <person name="Yoshida K."/>
            <person name="Sommer R.J."/>
        </authorList>
    </citation>
    <scope>NUCLEOTIDE SEQUENCE</scope>
    <source>
        <strain evidence="4">RS0144</strain>
    </source>
</reference>
<gene>
    <name evidence="4" type="ORF">PENTCL1PPCAC_25962</name>
</gene>
<dbReference type="EMBL" id="BTSX01000006">
    <property type="protein sequence ID" value="GMT03788.1"/>
    <property type="molecule type" value="Genomic_DNA"/>
</dbReference>
<dbReference type="GO" id="GO:0006637">
    <property type="term" value="P:acyl-CoA metabolic process"/>
    <property type="evidence" value="ECO:0007669"/>
    <property type="project" value="InterPro"/>
</dbReference>
<dbReference type="InterPro" id="IPR029069">
    <property type="entry name" value="HotDog_dom_sf"/>
</dbReference>
<accession>A0AAV5UBQ4</accession>
<dbReference type="CDD" id="cd03444">
    <property type="entry name" value="Thioesterase_II_repeat1"/>
    <property type="match status" value="1"/>
</dbReference>
<dbReference type="FunFam" id="2.40.160.210:FF:000023">
    <property type="entry name" value="Uncharacterized protein"/>
    <property type="match status" value="1"/>
</dbReference>
<dbReference type="GO" id="GO:0047617">
    <property type="term" value="F:fatty acyl-CoA hydrolase activity"/>
    <property type="evidence" value="ECO:0007669"/>
    <property type="project" value="InterPro"/>
</dbReference>
<dbReference type="Proteomes" id="UP001432027">
    <property type="component" value="Unassembled WGS sequence"/>
</dbReference>
<dbReference type="GO" id="GO:0005782">
    <property type="term" value="C:peroxisomal matrix"/>
    <property type="evidence" value="ECO:0007669"/>
    <property type="project" value="UniProtKB-SubCell"/>
</dbReference>
<dbReference type="InterPro" id="IPR003703">
    <property type="entry name" value="Acyl_CoA_thio"/>
</dbReference>
<feature type="signal peptide" evidence="2">
    <location>
        <begin position="1"/>
        <end position="19"/>
    </location>
</feature>
<dbReference type="PANTHER" id="PTHR11066">
    <property type="entry name" value="ACYL-COA THIOESTERASE"/>
    <property type="match status" value="1"/>
</dbReference>
<feature type="chain" id="PRO_5043596355" description="Acyl-CoA thioesterase-like C-terminal domain-containing protein" evidence="2">
    <location>
        <begin position="20"/>
        <end position="323"/>
    </location>
</feature>
<feature type="domain" description="Acyl-CoA thioesterase-like C-terminal" evidence="3">
    <location>
        <begin position="193"/>
        <end position="313"/>
    </location>
</feature>
<dbReference type="InterPro" id="IPR042171">
    <property type="entry name" value="Acyl-CoA_hotdog"/>
</dbReference>
<dbReference type="AlphaFoldDB" id="A0AAV5UBQ4"/>
<dbReference type="Gene3D" id="2.40.160.210">
    <property type="entry name" value="Acyl-CoA thioesterase, double hotdog domain"/>
    <property type="match status" value="1"/>
</dbReference>
<keyword evidence="2" id="KW-0732">Signal</keyword>
<proteinExistence type="inferred from homology"/>
<name>A0AAV5UBQ4_9BILA</name>
<dbReference type="PANTHER" id="PTHR11066:SF48">
    <property type="entry name" value="ACYL-COA THIOESTERASE II"/>
    <property type="match status" value="1"/>
</dbReference>
<evidence type="ECO:0000256" key="2">
    <source>
        <dbReference type="SAM" id="SignalP"/>
    </source>
</evidence>
<evidence type="ECO:0000256" key="1">
    <source>
        <dbReference type="ARBA" id="ARBA00006538"/>
    </source>
</evidence>
<evidence type="ECO:0000259" key="3">
    <source>
        <dbReference type="Pfam" id="PF20789"/>
    </source>
</evidence>
<organism evidence="4 5">
    <name type="scientific">Pristionchus entomophagus</name>
    <dbReference type="NCBI Taxonomy" id="358040"/>
    <lineage>
        <taxon>Eukaryota</taxon>
        <taxon>Metazoa</taxon>
        <taxon>Ecdysozoa</taxon>
        <taxon>Nematoda</taxon>
        <taxon>Chromadorea</taxon>
        <taxon>Rhabditida</taxon>
        <taxon>Rhabditina</taxon>
        <taxon>Diplogasteromorpha</taxon>
        <taxon>Diplogasteroidea</taxon>
        <taxon>Neodiplogasteridae</taxon>
        <taxon>Pristionchus</taxon>
    </lineage>
</organism>